<dbReference type="GO" id="GO:0005525">
    <property type="term" value="F:GTP binding"/>
    <property type="evidence" value="ECO:0007669"/>
    <property type="project" value="UniProtKB-KW"/>
</dbReference>
<evidence type="ECO:0000256" key="2">
    <source>
        <dbReference type="ARBA" id="ARBA00022701"/>
    </source>
</evidence>
<protein>
    <recommendedName>
        <fullName evidence="5">Tubulin/FtsZ GTPase domain-containing protein</fullName>
    </recommendedName>
</protein>
<dbReference type="EMBL" id="KI392503">
    <property type="protein sequence ID" value="ERN15380.1"/>
    <property type="molecule type" value="Genomic_DNA"/>
</dbReference>
<dbReference type="InterPro" id="IPR036525">
    <property type="entry name" value="Tubulin/FtsZ_GTPase_sf"/>
</dbReference>
<evidence type="ECO:0000259" key="5">
    <source>
        <dbReference type="Pfam" id="PF00091"/>
    </source>
</evidence>
<evidence type="ECO:0000256" key="3">
    <source>
        <dbReference type="ARBA" id="ARBA00022741"/>
    </source>
</evidence>
<dbReference type="HOGENOM" id="CLU_015718_4_7_1"/>
<dbReference type="PANTHER" id="PTHR11588">
    <property type="entry name" value="TUBULIN"/>
    <property type="match status" value="1"/>
</dbReference>
<evidence type="ECO:0000313" key="6">
    <source>
        <dbReference type="EMBL" id="ERN15380.1"/>
    </source>
</evidence>
<keyword evidence="3" id="KW-0547">Nucleotide-binding</keyword>
<dbReference type="Pfam" id="PF00091">
    <property type="entry name" value="Tubulin"/>
    <property type="match status" value="1"/>
</dbReference>
<keyword evidence="7" id="KW-1185">Reference proteome</keyword>
<gene>
    <name evidence="6" type="ORF">AMTR_s00036p00184840</name>
</gene>
<evidence type="ECO:0000256" key="1">
    <source>
        <dbReference type="ARBA" id="ARBA00009636"/>
    </source>
</evidence>
<dbReference type="InterPro" id="IPR002453">
    <property type="entry name" value="Beta_tubulin"/>
</dbReference>
<name>U5CZF3_AMBTC</name>
<dbReference type="OMA" id="YGQIFMF"/>
<dbReference type="AlphaFoldDB" id="U5CZF3"/>
<dbReference type="eggNOG" id="KOG1375">
    <property type="taxonomic scope" value="Eukaryota"/>
</dbReference>
<dbReference type="GO" id="GO:0005874">
    <property type="term" value="C:microtubule"/>
    <property type="evidence" value="ECO:0007669"/>
    <property type="project" value="UniProtKB-KW"/>
</dbReference>
<dbReference type="PRINTS" id="PR01163">
    <property type="entry name" value="BETATUBULIN"/>
</dbReference>
<evidence type="ECO:0000256" key="4">
    <source>
        <dbReference type="ARBA" id="ARBA00023134"/>
    </source>
</evidence>
<keyword evidence="2" id="KW-0493">Microtubule</keyword>
<dbReference type="Gene3D" id="3.40.50.1440">
    <property type="entry name" value="Tubulin/FtsZ, GTPase domain"/>
    <property type="match status" value="1"/>
</dbReference>
<dbReference type="GO" id="GO:0005200">
    <property type="term" value="F:structural constituent of cytoskeleton"/>
    <property type="evidence" value="ECO:0007669"/>
    <property type="project" value="InterPro"/>
</dbReference>
<evidence type="ECO:0000313" key="7">
    <source>
        <dbReference type="Proteomes" id="UP000017836"/>
    </source>
</evidence>
<feature type="domain" description="Tubulin/FtsZ GTPase" evidence="5">
    <location>
        <begin position="1"/>
        <end position="69"/>
    </location>
</feature>
<sequence length="92" mass="10447">MDLEPETMDSVRISPYGQIFMFNNFVFGQSGARNNWAKGHYTEGAKLIDSMFDAMRKEAENCNCLQGFQGQERVENQSSNVLLDGEFRAKKA</sequence>
<dbReference type="GO" id="GO:0007017">
    <property type="term" value="P:microtubule-based process"/>
    <property type="evidence" value="ECO:0007669"/>
    <property type="project" value="InterPro"/>
</dbReference>
<dbReference type="InterPro" id="IPR003008">
    <property type="entry name" value="Tubulin_FtsZ_GTPase"/>
</dbReference>
<dbReference type="Gramene" id="ERN15380">
    <property type="protein sequence ID" value="ERN15380"/>
    <property type="gene ID" value="AMTR_s00036p00184840"/>
</dbReference>
<dbReference type="GO" id="GO:0003924">
    <property type="term" value="F:GTPase activity"/>
    <property type="evidence" value="ECO:0007669"/>
    <property type="project" value="InterPro"/>
</dbReference>
<dbReference type="InterPro" id="IPR000217">
    <property type="entry name" value="Tubulin"/>
</dbReference>
<keyword evidence="4" id="KW-0342">GTP-binding</keyword>
<reference evidence="7" key="1">
    <citation type="journal article" date="2013" name="Science">
        <title>The Amborella genome and the evolution of flowering plants.</title>
        <authorList>
            <consortium name="Amborella Genome Project"/>
        </authorList>
    </citation>
    <scope>NUCLEOTIDE SEQUENCE [LARGE SCALE GENOMIC DNA]</scope>
</reference>
<dbReference type="SUPFAM" id="SSF52490">
    <property type="entry name" value="Tubulin nucleotide-binding domain-like"/>
    <property type="match status" value="1"/>
</dbReference>
<dbReference type="Proteomes" id="UP000017836">
    <property type="component" value="Unassembled WGS sequence"/>
</dbReference>
<proteinExistence type="inferred from homology"/>
<dbReference type="STRING" id="13333.U5CZF3"/>
<accession>U5CZF3</accession>
<organism evidence="6 7">
    <name type="scientific">Amborella trichopoda</name>
    <dbReference type="NCBI Taxonomy" id="13333"/>
    <lineage>
        <taxon>Eukaryota</taxon>
        <taxon>Viridiplantae</taxon>
        <taxon>Streptophyta</taxon>
        <taxon>Embryophyta</taxon>
        <taxon>Tracheophyta</taxon>
        <taxon>Spermatophyta</taxon>
        <taxon>Magnoliopsida</taxon>
        <taxon>Amborellales</taxon>
        <taxon>Amborellaceae</taxon>
        <taxon>Amborella</taxon>
    </lineage>
</organism>
<dbReference type="PRINTS" id="PR01161">
    <property type="entry name" value="TUBULIN"/>
</dbReference>
<comment type="similarity">
    <text evidence="1">Belongs to the tubulin family.</text>
</comment>